<dbReference type="AlphaFoldDB" id="A0A286G2Z8"/>
<keyword evidence="4" id="KW-1185">Reference proteome</keyword>
<feature type="domain" description="GST N-terminal" evidence="1">
    <location>
        <begin position="1"/>
        <end position="86"/>
    </location>
</feature>
<name>A0A286G2Z8_9PROT</name>
<dbReference type="RefSeq" id="WP_097277248.1">
    <property type="nucleotide sequence ID" value="NZ_OCNJ01000001.1"/>
</dbReference>
<dbReference type="SFLD" id="SFLDG01151">
    <property type="entry name" value="Main.2:_Nu-like"/>
    <property type="match status" value="1"/>
</dbReference>
<dbReference type="SFLD" id="SFLDG00358">
    <property type="entry name" value="Main_(cytGST)"/>
    <property type="match status" value="1"/>
</dbReference>
<dbReference type="SUPFAM" id="SSF47616">
    <property type="entry name" value="GST C-terminal domain-like"/>
    <property type="match status" value="1"/>
</dbReference>
<dbReference type="InterPro" id="IPR040079">
    <property type="entry name" value="Glutathione_S-Trfase"/>
</dbReference>
<dbReference type="CDD" id="cd03048">
    <property type="entry name" value="GST_N_Ure2p_like"/>
    <property type="match status" value="1"/>
</dbReference>
<dbReference type="PROSITE" id="PS50404">
    <property type="entry name" value="GST_NTER"/>
    <property type="match status" value="1"/>
</dbReference>
<evidence type="ECO:0000313" key="3">
    <source>
        <dbReference type="EMBL" id="SOD89848.1"/>
    </source>
</evidence>
<dbReference type="CDD" id="cd10291">
    <property type="entry name" value="GST_C_YfcG_like"/>
    <property type="match status" value="1"/>
</dbReference>
<evidence type="ECO:0000313" key="4">
    <source>
        <dbReference type="Proteomes" id="UP000219621"/>
    </source>
</evidence>
<dbReference type="Pfam" id="PF00043">
    <property type="entry name" value="GST_C"/>
    <property type="match status" value="1"/>
</dbReference>
<dbReference type="InterPro" id="IPR010987">
    <property type="entry name" value="Glutathione-S-Trfase_C-like"/>
</dbReference>
<dbReference type="Pfam" id="PF13409">
    <property type="entry name" value="GST_N_2"/>
    <property type="match status" value="1"/>
</dbReference>
<evidence type="ECO:0000259" key="1">
    <source>
        <dbReference type="PROSITE" id="PS50404"/>
    </source>
</evidence>
<dbReference type="EMBL" id="OCNJ01000001">
    <property type="protein sequence ID" value="SOD89848.1"/>
    <property type="molecule type" value="Genomic_DNA"/>
</dbReference>
<dbReference type="PANTHER" id="PTHR44051:SF22">
    <property type="entry name" value="DISULFIDE-BOND OXIDOREDUCTASE YGHU"/>
    <property type="match status" value="1"/>
</dbReference>
<dbReference type="Gene3D" id="3.40.30.10">
    <property type="entry name" value="Glutaredoxin"/>
    <property type="match status" value="1"/>
</dbReference>
<dbReference type="InterPro" id="IPR036249">
    <property type="entry name" value="Thioredoxin-like_sf"/>
</dbReference>
<evidence type="ECO:0000259" key="2">
    <source>
        <dbReference type="PROSITE" id="PS50405"/>
    </source>
</evidence>
<dbReference type="InterPro" id="IPR036282">
    <property type="entry name" value="Glutathione-S-Trfase_C_sf"/>
</dbReference>
<dbReference type="PROSITE" id="PS50405">
    <property type="entry name" value="GST_CTER"/>
    <property type="match status" value="1"/>
</dbReference>
<dbReference type="Proteomes" id="UP000219621">
    <property type="component" value="Unassembled WGS sequence"/>
</dbReference>
<dbReference type="SUPFAM" id="SSF52833">
    <property type="entry name" value="Thioredoxin-like"/>
    <property type="match status" value="1"/>
</dbReference>
<gene>
    <name evidence="3" type="ORF">SAMN05421508_101355</name>
</gene>
<dbReference type="InterPro" id="IPR004045">
    <property type="entry name" value="Glutathione_S-Trfase_N"/>
</dbReference>
<sequence length="206" mass="23019">MIDLYTWKTPNGRKVSIALEEMGLRYAVHAVDLSTGAQKQPDFLKINPNGRIPAIVDSDGPGGAPHTVFESGAILLYLGARYGAPFYPEDPVQRSCVEQWLMFQMGGIGPMFGQAFHFRHGAPEPVPYALERYDAEVRRLFGVLETRLGETDYLGGLDYSIADMATYPWVVPHEKLGVDLDQFPNVARWHDEISERPAVKRGMQVP</sequence>
<proteinExistence type="predicted"/>
<reference evidence="3 4" key="1">
    <citation type="submission" date="2017-09" db="EMBL/GenBank/DDBJ databases">
        <authorList>
            <person name="Ehlers B."/>
            <person name="Leendertz F.H."/>
        </authorList>
    </citation>
    <scope>NUCLEOTIDE SEQUENCE [LARGE SCALE GENOMIC DNA]</scope>
    <source>
        <strain evidence="3 4">USBA 140</strain>
    </source>
</reference>
<dbReference type="InterPro" id="IPR004046">
    <property type="entry name" value="GST_C"/>
</dbReference>
<organism evidence="3 4">
    <name type="scientific">Caenispirillum bisanense</name>
    <dbReference type="NCBI Taxonomy" id="414052"/>
    <lineage>
        <taxon>Bacteria</taxon>
        <taxon>Pseudomonadati</taxon>
        <taxon>Pseudomonadota</taxon>
        <taxon>Alphaproteobacteria</taxon>
        <taxon>Rhodospirillales</taxon>
        <taxon>Novispirillaceae</taxon>
        <taxon>Caenispirillum</taxon>
    </lineage>
</organism>
<dbReference type="PANTHER" id="PTHR44051">
    <property type="entry name" value="GLUTATHIONE S-TRANSFERASE-RELATED"/>
    <property type="match status" value="1"/>
</dbReference>
<dbReference type="SFLD" id="SFLDS00019">
    <property type="entry name" value="Glutathione_Transferase_(cytos"/>
    <property type="match status" value="1"/>
</dbReference>
<feature type="domain" description="GST C-terminal" evidence="2">
    <location>
        <begin position="90"/>
        <end position="206"/>
    </location>
</feature>
<dbReference type="Gene3D" id="1.20.1050.10">
    <property type="match status" value="1"/>
</dbReference>
<dbReference type="OrthoDB" id="9803562at2"/>
<protein>
    <submittedName>
        <fullName evidence="3">GST-like protein</fullName>
    </submittedName>
</protein>
<accession>A0A286G2Z8</accession>